<dbReference type="Gene3D" id="3.40.50.300">
    <property type="entry name" value="P-loop containing nucleotide triphosphate hydrolases"/>
    <property type="match status" value="1"/>
</dbReference>
<evidence type="ECO:0000259" key="1">
    <source>
        <dbReference type="SMART" id="SM00382"/>
    </source>
</evidence>
<dbReference type="EMBL" id="CABO01000019">
    <property type="protein sequence ID" value="CBI01621.1"/>
    <property type="molecule type" value="Genomic_DNA"/>
</dbReference>
<dbReference type="InterPro" id="IPR018647">
    <property type="entry name" value="SLFN_3-like_DNA/RNA_helicase"/>
</dbReference>
<name>E6Q361_9ZZZZ</name>
<proteinExistence type="predicted"/>
<sequence>MQLFAGTTETFLDVEASDRIAEQLTVSYLDLYGSRPSPSEQNSWKHSLHAIASQIRHMKLLKNGIVLEMQLPLTSRRLDCMLTGINSSGTPSAAIIELKQWSMAEPAEEEACVEVDYGRHRRIHLHPSAQAASYAEYLRENRSVFYENEPVELSACSWLHNFQYDPTSTLLDKTKFRDVLETSPLFCANTTDRLAEYIDDTVGQGPGIDVLDRILTSRFAPSKRLMEHTAAMISGNPVYTLLDEQRVAYEKILGAVRRAMRTKDRSVVLIEGGPGTGKSVIALHVMAELLRRHVSVSHATGSKAFTENLRKSLGARAGSNFRYFNSFMSDRPAELDVIICDEAHRIRESSNNRFTSSGKRSTREQVDEIIDSAKVSVFFIDDRQVVRPGEVGSSRLIRDHAVANGARILEERLEAQFRCAGSESYIDWVNTLLSEAVAPTGAFNSKSERFDLRLFESPEALEATLRAHLISGASARMTAGFCWPWSAPRDGQLVDDVKIDGYRRPWNAKPEAGRLPSGVPKASYWATDPNGFAQIGCIYTAQGFEFDYVGVIWGNDLIFRADDGGWQGVKAASCDPAVKRAPEATFMPLIKNTYRVLLTRGMKGCYLFIQDDETRDYIEGLISES</sequence>
<dbReference type="InterPro" id="IPR003593">
    <property type="entry name" value="AAA+_ATPase"/>
</dbReference>
<accession>E6Q361</accession>
<organism evidence="2">
    <name type="scientific">mine drainage metagenome</name>
    <dbReference type="NCBI Taxonomy" id="410659"/>
    <lineage>
        <taxon>unclassified sequences</taxon>
        <taxon>metagenomes</taxon>
        <taxon>ecological metagenomes</taxon>
    </lineage>
</organism>
<dbReference type="SMART" id="SM00382">
    <property type="entry name" value="AAA"/>
    <property type="match status" value="1"/>
</dbReference>
<gene>
    <name evidence="2" type="ORF">CARN4_1942</name>
</gene>
<dbReference type="InterPro" id="IPR027417">
    <property type="entry name" value="P-loop_NTPase"/>
</dbReference>
<comment type="caution">
    <text evidence="2">The sequence shown here is derived from an EMBL/GenBank/DDBJ whole genome shotgun (WGS) entry which is preliminary data.</text>
</comment>
<reference evidence="2" key="1">
    <citation type="submission" date="2009-10" db="EMBL/GenBank/DDBJ databases">
        <title>Diversity of trophic interactions inside an arsenic-rich microbial ecosystem.</title>
        <authorList>
            <person name="Bertin P.N."/>
            <person name="Heinrich-Salmeron A."/>
            <person name="Pelletier E."/>
            <person name="Goulhen-Chollet F."/>
            <person name="Arsene-Ploetze F."/>
            <person name="Gallien S."/>
            <person name="Calteau A."/>
            <person name="Vallenet D."/>
            <person name="Casiot C."/>
            <person name="Chane-Woon-Ming B."/>
            <person name="Giloteaux L."/>
            <person name="Barakat M."/>
            <person name="Bonnefoy V."/>
            <person name="Bruneel O."/>
            <person name="Chandler M."/>
            <person name="Cleiss J."/>
            <person name="Duran R."/>
            <person name="Elbaz-Poulichet F."/>
            <person name="Fonknechten N."/>
            <person name="Lauga B."/>
            <person name="Mornico D."/>
            <person name="Ortet P."/>
            <person name="Schaeffer C."/>
            <person name="Siguier P."/>
            <person name="Alexander Thil Smith A."/>
            <person name="Van Dorsselaer A."/>
            <person name="Weissenbach J."/>
            <person name="Medigue C."/>
            <person name="Le Paslier D."/>
        </authorList>
    </citation>
    <scope>NUCLEOTIDE SEQUENCE</scope>
</reference>
<evidence type="ECO:0000313" key="2">
    <source>
        <dbReference type="EMBL" id="CBI01621.1"/>
    </source>
</evidence>
<dbReference type="SUPFAM" id="SSF52540">
    <property type="entry name" value="P-loop containing nucleoside triphosphate hydrolases"/>
    <property type="match status" value="2"/>
</dbReference>
<dbReference type="AlphaFoldDB" id="E6Q361"/>
<protein>
    <submittedName>
        <fullName evidence="2">Putative ATP/GTP binding protein</fullName>
    </submittedName>
</protein>
<feature type="domain" description="AAA+ ATPase" evidence="1">
    <location>
        <begin position="264"/>
        <end position="406"/>
    </location>
</feature>
<dbReference type="Pfam" id="PF09848">
    <property type="entry name" value="SLFN-g3_helicase"/>
    <property type="match status" value="1"/>
</dbReference>